<dbReference type="EMBL" id="JAFREP010000002">
    <property type="protein sequence ID" value="MBO1317389.1"/>
    <property type="molecule type" value="Genomic_DNA"/>
</dbReference>
<proteinExistence type="predicted"/>
<dbReference type="PANTHER" id="PTHR43431">
    <property type="entry name" value="OXIDOREDUCTASE, SHORT CHAIN DEHYDROGENASE/REDUCTASE FAMILY (AFU_ORTHOLOGUE AFUA_5G14000)"/>
    <property type="match status" value="1"/>
</dbReference>
<protein>
    <submittedName>
        <fullName evidence="1">SDR family NAD(P)-dependent oxidoreductase</fullName>
    </submittedName>
</protein>
<gene>
    <name evidence="1" type="ORF">J3U88_02875</name>
</gene>
<dbReference type="InterPro" id="IPR002347">
    <property type="entry name" value="SDR_fam"/>
</dbReference>
<dbReference type="Pfam" id="PF00106">
    <property type="entry name" value="adh_short"/>
    <property type="match status" value="1"/>
</dbReference>
<dbReference type="RefSeq" id="WP_207856625.1">
    <property type="nucleotide sequence ID" value="NZ_JAFREP010000002.1"/>
</dbReference>
<accession>A0A8J7Q668</accession>
<reference evidence="1" key="1">
    <citation type="submission" date="2021-03" db="EMBL/GenBank/DDBJ databases">
        <authorList>
            <person name="Wang G."/>
        </authorList>
    </citation>
    <scope>NUCLEOTIDE SEQUENCE</scope>
    <source>
        <strain evidence="1">KCTC 12899</strain>
    </source>
</reference>
<dbReference type="InterPro" id="IPR036291">
    <property type="entry name" value="NAD(P)-bd_dom_sf"/>
</dbReference>
<dbReference type="SUPFAM" id="SSF51735">
    <property type="entry name" value="NAD(P)-binding Rossmann-fold domains"/>
    <property type="match status" value="1"/>
</dbReference>
<dbReference type="PRINTS" id="PR00081">
    <property type="entry name" value="GDHRDH"/>
</dbReference>
<evidence type="ECO:0000313" key="2">
    <source>
        <dbReference type="Proteomes" id="UP000664417"/>
    </source>
</evidence>
<comment type="caution">
    <text evidence="1">The sequence shown here is derived from an EMBL/GenBank/DDBJ whole genome shotgun (WGS) entry which is preliminary data.</text>
</comment>
<sequence length="228" mass="24524">MSDIIVISGFNQGLGSECAARLLARGDRVFGLSRSGRTLATPHARFHAETCDLTSETAVQETFLRIKKDFGAPGVLIHNAARLLLDDFTQIGTEAFEAVLRTNVTSAFLCAQAVLPDMLAAGKGTLIFSGATASVKAGARSGAFAASKFALRGMAQSLARAYQKQGIHVVHPIIDGVIWGERAEKVFGMDRNACIAPAHLADIYLNLIEQPRSCWTHELDIRPALEVF</sequence>
<dbReference type="Proteomes" id="UP000664417">
    <property type="component" value="Unassembled WGS sequence"/>
</dbReference>
<dbReference type="Gene3D" id="3.40.50.720">
    <property type="entry name" value="NAD(P)-binding Rossmann-like Domain"/>
    <property type="match status" value="1"/>
</dbReference>
<keyword evidence="2" id="KW-1185">Reference proteome</keyword>
<name>A0A8J7Q668_9BACT</name>
<organism evidence="1 2">
    <name type="scientific">Acanthopleuribacter pedis</name>
    <dbReference type="NCBI Taxonomy" id="442870"/>
    <lineage>
        <taxon>Bacteria</taxon>
        <taxon>Pseudomonadati</taxon>
        <taxon>Acidobacteriota</taxon>
        <taxon>Holophagae</taxon>
        <taxon>Acanthopleuribacterales</taxon>
        <taxon>Acanthopleuribacteraceae</taxon>
        <taxon>Acanthopleuribacter</taxon>
    </lineage>
</organism>
<dbReference type="AlphaFoldDB" id="A0A8J7Q668"/>
<dbReference type="PANTHER" id="PTHR43431:SF7">
    <property type="entry name" value="OXIDOREDUCTASE, SHORT CHAIN DEHYDROGENASE_REDUCTASE FAMILY (AFU_ORTHOLOGUE AFUA_5G14000)"/>
    <property type="match status" value="1"/>
</dbReference>
<evidence type="ECO:0000313" key="1">
    <source>
        <dbReference type="EMBL" id="MBO1317389.1"/>
    </source>
</evidence>